<sequence>MPKRKRPTNDSKTNTQNPQQNEAKDKPILGGLKDPTLNSRVSGTGTEKEEPPDPDSAITHFTLPFNDKLIVCERHQPPNSSDDENPPSLIFTHGAGGGIANPATRDFARGFGGVESVVCFQGTMNLVNRVKAFRAAVGGVGGKVLGGRSMGARAAVLTALEMVDEGGDVPEALVLVSWPLTAGKDGKREPERREEILKDLPSGIDVLFVLGDRDVQCEMGLFEEVRRGMKARSWVLVVKGADHGMSLREKGGVEGMRMRMGEVAAKWLEERDDGRRACELEWNGKRGEVECSGWMSSSRAKSGS</sequence>
<evidence type="ECO:0000256" key="1">
    <source>
        <dbReference type="SAM" id="MobiDB-lite"/>
    </source>
</evidence>
<dbReference type="Gene3D" id="3.40.50.1820">
    <property type="entry name" value="alpha/beta hydrolase"/>
    <property type="match status" value="1"/>
</dbReference>
<dbReference type="Proteomes" id="UP000799537">
    <property type="component" value="Unassembled WGS sequence"/>
</dbReference>
<dbReference type="Pfam" id="PF20408">
    <property type="entry name" value="Abhydrolase_11"/>
    <property type="match status" value="1"/>
</dbReference>
<keyword evidence="4" id="KW-1185">Reference proteome</keyword>
<name>A0A6A6CH18_ZASCE</name>
<evidence type="ECO:0000313" key="3">
    <source>
        <dbReference type="EMBL" id="KAF2166494.1"/>
    </source>
</evidence>
<dbReference type="InterPro" id="IPR026555">
    <property type="entry name" value="NSL3/Tex30"/>
</dbReference>
<dbReference type="RefSeq" id="XP_033667383.1">
    <property type="nucleotide sequence ID" value="XM_033812843.1"/>
</dbReference>
<feature type="domain" description="KANL3/Tex30 alpha/beta hydrolase-like" evidence="2">
    <location>
        <begin position="144"/>
        <end position="255"/>
    </location>
</feature>
<evidence type="ECO:0000313" key="4">
    <source>
        <dbReference type="Proteomes" id="UP000799537"/>
    </source>
</evidence>
<protein>
    <recommendedName>
        <fullName evidence="2">KANL3/Tex30 alpha/beta hydrolase-like domain-containing protein</fullName>
    </recommendedName>
</protein>
<dbReference type="PANTHER" id="PTHR13136:SF11">
    <property type="entry name" value="TESTIS-EXPRESSED PROTEIN 30"/>
    <property type="match status" value="1"/>
</dbReference>
<feature type="region of interest" description="Disordered" evidence="1">
    <location>
        <begin position="1"/>
        <end position="60"/>
    </location>
</feature>
<feature type="region of interest" description="Disordered" evidence="1">
    <location>
        <begin position="73"/>
        <end position="97"/>
    </location>
</feature>
<organism evidence="3 4">
    <name type="scientific">Zasmidium cellare ATCC 36951</name>
    <dbReference type="NCBI Taxonomy" id="1080233"/>
    <lineage>
        <taxon>Eukaryota</taxon>
        <taxon>Fungi</taxon>
        <taxon>Dikarya</taxon>
        <taxon>Ascomycota</taxon>
        <taxon>Pezizomycotina</taxon>
        <taxon>Dothideomycetes</taxon>
        <taxon>Dothideomycetidae</taxon>
        <taxon>Mycosphaerellales</taxon>
        <taxon>Mycosphaerellaceae</taxon>
        <taxon>Zasmidium</taxon>
    </lineage>
</organism>
<dbReference type="EMBL" id="ML993596">
    <property type="protein sequence ID" value="KAF2166494.1"/>
    <property type="molecule type" value="Genomic_DNA"/>
</dbReference>
<dbReference type="InterPro" id="IPR046879">
    <property type="entry name" value="KANL3/Tex30_Abhydrolase"/>
</dbReference>
<feature type="compositionally biased region" description="Polar residues" evidence="1">
    <location>
        <begin position="10"/>
        <end position="21"/>
    </location>
</feature>
<dbReference type="PANTHER" id="PTHR13136">
    <property type="entry name" value="TESTIS DEVELOPMENT PROTEIN PRTD"/>
    <property type="match status" value="1"/>
</dbReference>
<dbReference type="OrthoDB" id="6415022at2759"/>
<dbReference type="SUPFAM" id="SSF53474">
    <property type="entry name" value="alpha/beta-Hydrolases"/>
    <property type="match status" value="1"/>
</dbReference>
<proteinExistence type="predicted"/>
<evidence type="ECO:0000259" key="2">
    <source>
        <dbReference type="Pfam" id="PF20408"/>
    </source>
</evidence>
<gene>
    <name evidence="3" type="ORF">M409DRAFT_54835</name>
</gene>
<dbReference type="AlphaFoldDB" id="A0A6A6CH18"/>
<dbReference type="InterPro" id="IPR029058">
    <property type="entry name" value="AB_hydrolase_fold"/>
</dbReference>
<reference evidence="3" key="1">
    <citation type="journal article" date="2020" name="Stud. Mycol.">
        <title>101 Dothideomycetes genomes: a test case for predicting lifestyles and emergence of pathogens.</title>
        <authorList>
            <person name="Haridas S."/>
            <person name="Albert R."/>
            <person name="Binder M."/>
            <person name="Bloem J."/>
            <person name="Labutti K."/>
            <person name="Salamov A."/>
            <person name="Andreopoulos B."/>
            <person name="Baker S."/>
            <person name="Barry K."/>
            <person name="Bills G."/>
            <person name="Bluhm B."/>
            <person name="Cannon C."/>
            <person name="Castanera R."/>
            <person name="Culley D."/>
            <person name="Daum C."/>
            <person name="Ezra D."/>
            <person name="Gonzalez J."/>
            <person name="Henrissat B."/>
            <person name="Kuo A."/>
            <person name="Liang C."/>
            <person name="Lipzen A."/>
            <person name="Lutzoni F."/>
            <person name="Magnuson J."/>
            <person name="Mondo S."/>
            <person name="Nolan M."/>
            <person name="Ohm R."/>
            <person name="Pangilinan J."/>
            <person name="Park H.-J."/>
            <person name="Ramirez L."/>
            <person name="Alfaro M."/>
            <person name="Sun H."/>
            <person name="Tritt A."/>
            <person name="Yoshinaga Y."/>
            <person name="Zwiers L.-H."/>
            <person name="Turgeon B."/>
            <person name="Goodwin S."/>
            <person name="Spatafora J."/>
            <person name="Crous P."/>
            <person name="Grigoriev I."/>
        </authorList>
    </citation>
    <scope>NUCLEOTIDE SEQUENCE</scope>
    <source>
        <strain evidence="3">ATCC 36951</strain>
    </source>
</reference>
<accession>A0A6A6CH18</accession>
<feature type="compositionally biased region" description="Polar residues" evidence="1">
    <location>
        <begin position="36"/>
        <end position="45"/>
    </location>
</feature>
<dbReference type="GeneID" id="54566115"/>